<evidence type="ECO:0000313" key="21">
    <source>
        <dbReference type="Proteomes" id="UP000507470"/>
    </source>
</evidence>
<dbReference type="Gene3D" id="3.30.70.1230">
    <property type="entry name" value="Nucleotide cyclase"/>
    <property type="match status" value="1"/>
</dbReference>
<keyword evidence="21" id="KW-1185">Reference proteome</keyword>
<dbReference type="PANTHER" id="PTHR45627:SF16">
    <property type="entry name" value="ADENYLATE CYCLASE"/>
    <property type="match status" value="1"/>
</dbReference>
<evidence type="ECO:0000256" key="17">
    <source>
        <dbReference type="SAM" id="MobiDB-lite"/>
    </source>
</evidence>
<reference evidence="20 21" key="1">
    <citation type="submission" date="2020-06" db="EMBL/GenBank/DDBJ databases">
        <authorList>
            <person name="Li R."/>
            <person name="Bekaert M."/>
        </authorList>
    </citation>
    <scope>NUCLEOTIDE SEQUENCE [LARGE SCALE GENOMIC DNA]</scope>
    <source>
        <strain evidence="21">wild</strain>
    </source>
</reference>
<dbReference type="SMART" id="SM00044">
    <property type="entry name" value="CYCc"/>
    <property type="match status" value="1"/>
</dbReference>
<keyword evidence="8" id="KW-0547">Nucleotide-binding</keyword>
<feature type="compositionally biased region" description="Basic and acidic residues" evidence="17">
    <location>
        <begin position="57"/>
        <end position="70"/>
    </location>
</feature>
<dbReference type="GO" id="GO:0046872">
    <property type="term" value="F:metal ion binding"/>
    <property type="evidence" value="ECO:0007669"/>
    <property type="project" value="UniProtKB-KW"/>
</dbReference>
<keyword evidence="15 16" id="KW-0456">Lyase</keyword>
<keyword evidence="10" id="KW-0460">Magnesium</keyword>
<dbReference type="OrthoDB" id="2107370at2759"/>
<evidence type="ECO:0000256" key="2">
    <source>
        <dbReference type="ARBA" id="ARBA00001946"/>
    </source>
</evidence>
<comment type="similarity">
    <text evidence="16">Belongs to the adenylyl cyclase class-4/guanylyl cyclase family.</text>
</comment>
<dbReference type="InterPro" id="IPR029787">
    <property type="entry name" value="Nucleotide_cyclase"/>
</dbReference>
<evidence type="ECO:0000256" key="15">
    <source>
        <dbReference type="ARBA" id="ARBA00023239"/>
    </source>
</evidence>
<feature type="domain" description="Guanylate cyclase" evidence="19">
    <location>
        <begin position="329"/>
        <end position="467"/>
    </location>
</feature>
<evidence type="ECO:0000256" key="18">
    <source>
        <dbReference type="SAM" id="Phobius"/>
    </source>
</evidence>
<dbReference type="FunFam" id="3.30.70.1230:FF:000001">
    <property type="entry name" value="Adenylate cyclase"/>
    <property type="match status" value="1"/>
</dbReference>
<dbReference type="GO" id="GO:0007189">
    <property type="term" value="P:adenylate cyclase-activating G protein-coupled receptor signaling pathway"/>
    <property type="evidence" value="ECO:0007669"/>
    <property type="project" value="TreeGrafter"/>
</dbReference>
<sequence length="522" mass="59212">MSELNLESFTSLTNIMELPNELKALLVTMKLDGKEPEWKFTASSDQVSVQLTTIKAKKPDTSSRKPEPALKKKNKPPSTRRHKANCYTKWMVTKTAVVPTAAQQQNTEASIDHNSKTEARDTIVGKLLTPTKYRGGTSWSCHKQGYCHQSVSVYQYNLKECLSTHFGIPVSSVNLTHLDQANISLGIENSICNPEHKTSHFPEYLSFCMLLVMIALGVFIQASSVLKLLVWTVMAFFHLLLVEVFFVDLLNNRDFLISANRGQQVEATARLDFLWKIQATEEKEQMESLRAYNLKLIANILPLHVAENFLKNQHKKDEDLYHLDIDNTGIMFASIANFNDFYIELEGNNEGVECLRLLNEIIADFDEIISEERFKCLEKIKTIGSSYMTASGLTKETNYADMRHIVALAEFAFSLREQLQYVNEHSFNNFKLRIGMNVGPIVAGVIGARKPHYDIWGNSVNVASRMDSTGVQDRIQVTQEIYNILHKKGYVLECRGIVRVKGKGEMTTYYLTDRPPVAYSKA</sequence>
<evidence type="ECO:0000256" key="14">
    <source>
        <dbReference type="ARBA" id="ARBA00023180"/>
    </source>
</evidence>
<evidence type="ECO:0000256" key="12">
    <source>
        <dbReference type="ARBA" id="ARBA00022998"/>
    </source>
</evidence>
<keyword evidence="11 18" id="KW-1133">Transmembrane helix</keyword>
<comment type="subcellular location">
    <subcellularLocation>
        <location evidence="3">Membrane</location>
        <topology evidence="3">Multi-pass membrane protein</topology>
    </subcellularLocation>
</comment>
<dbReference type="Proteomes" id="UP000507470">
    <property type="component" value="Unassembled WGS sequence"/>
</dbReference>
<evidence type="ECO:0000256" key="13">
    <source>
        <dbReference type="ARBA" id="ARBA00023136"/>
    </source>
</evidence>
<feature type="transmembrane region" description="Helical" evidence="18">
    <location>
        <begin position="228"/>
        <end position="251"/>
    </location>
</feature>
<keyword evidence="14" id="KW-0325">Glycoprotein</keyword>
<dbReference type="GO" id="GO:0006171">
    <property type="term" value="P:cAMP biosynthetic process"/>
    <property type="evidence" value="ECO:0007669"/>
    <property type="project" value="UniProtKB-KW"/>
</dbReference>
<evidence type="ECO:0000313" key="20">
    <source>
        <dbReference type="EMBL" id="CAC5379776.1"/>
    </source>
</evidence>
<dbReference type="SUPFAM" id="SSF55073">
    <property type="entry name" value="Nucleotide cyclase"/>
    <property type="match status" value="1"/>
</dbReference>
<evidence type="ECO:0000256" key="16">
    <source>
        <dbReference type="RuleBase" id="RU000405"/>
    </source>
</evidence>
<organism evidence="20 21">
    <name type="scientific">Mytilus coruscus</name>
    <name type="common">Sea mussel</name>
    <dbReference type="NCBI Taxonomy" id="42192"/>
    <lineage>
        <taxon>Eukaryota</taxon>
        <taxon>Metazoa</taxon>
        <taxon>Spiralia</taxon>
        <taxon>Lophotrochozoa</taxon>
        <taxon>Mollusca</taxon>
        <taxon>Bivalvia</taxon>
        <taxon>Autobranchia</taxon>
        <taxon>Pteriomorphia</taxon>
        <taxon>Mytilida</taxon>
        <taxon>Mytiloidea</taxon>
        <taxon>Mytilidae</taxon>
        <taxon>Mytilinae</taxon>
        <taxon>Mytilus</taxon>
    </lineage>
</organism>
<comment type="catalytic activity">
    <reaction evidence="1">
        <text>ATP = 3',5'-cyclic AMP + diphosphate</text>
        <dbReference type="Rhea" id="RHEA:15389"/>
        <dbReference type="ChEBI" id="CHEBI:30616"/>
        <dbReference type="ChEBI" id="CHEBI:33019"/>
        <dbReference type="ChEBI" id="CHEBI:58165"/>
        <dbReference type="EC" id="4.6.1.1"/>
    </reaction>
</comment>
<evidence type="ECO:0000256" key="1">
    <source>
        <dbReference type="ARBA" id="ARBA00001593"/>
    </source>
</evidence>
<dbReference type="GO" id="GO:0035556">
    <property type="term" value="P:intracellular signal transduction"/>
    <property type="evidence" value="ECO:0007669"/>
    <property type="project" value="InterPro"/>
</dbReference>
<gene>
    <name evidence="20" type="ORF">MCOR_15797</name>
</gene>
<feature type="compositionally biased region" description="Basic residues" evidence="17">
    <location>
        <begin position="71"/>
        <end position="83"/>
    </location>
</feature>
<protein>
    <recommendedName>
        <fullName evidence="4">adenylate cyclase</fullName>
        <ecNumber evidence="4">4.6.1.1</ecNumber>
    </recommendedName>
</protein>
<accession>A0A6J8B8C1</accession>
<dbReference type="InterPro" id="IPR001054">
    <property type="entry name" value="A/G_cyclase"/>
</dbReference>
<feature type="region of interest" description="Disordered" evidence="17">
    <location>
        <begin position="54"/>
        <end position="83"/>
    </location>
</feature>
<evidence type="ECO:0000256" key="11">
    <source>
        <dbReference type="ARBA" id="ARBA00022989"/>
    </source>
</evidence>
<evidence type="ECO:0000256" key="5">
    <source>
        <dbReference type="ARBA" id="ARBA00022692"/>
    </source>
</evidence>
<dbReference type="GO" id="GO:0005886">
    <property type="term" value="C:plasma membrane"/>
    <property type="evidence" value="ECO:0007669"/>
    <property type="project" value="TreeGrafter"/>
</dbReference>
<evidence type="ECO:0000256" key="4">
    <source>
        <dbReference type="ARBA" id="ARBA00012201"/>
    </source>
</evidence>
<feature type="transmembrane region" description="Helical" evidence="18">
    <location>
        <begin position="204"/>
        <end position="222"/>
    </location>
</feature>
<proteinExistence type="inferred from homology"/>
<keyword evidence="7" id="KW-0677">Repeat</keyword>
<keyword evidence="13 18" id="KW-0472">Membrane</keyword>
<evidence type="ECO:0000256" key="9">
    <source>
        <dbReference type="ARBA" id="ARBA00022840"/>
    </source>
</evidence>
<dbReference type="PANTHER" id="PTHR45627">
    <property type="entry name" value="ADENYLATE CYCLASE TYPE 1"/>
    <property type="match status" value="1"/>
</dbReference>
<evidence type="ECO:0000256" key="7">
    <source>
        <dbReference type="ARBA" id="ARBA00022737"/>
    </source>
</evidence>
<name>A0A6J8B8C1_MYTCO</name>
<evidence type="ECO:0000256" key="8">
    <source>
        <dbReference type="ARBA" id="ARBA00022741"/>
    </source>
</evidence>
<dbReference type="EMBL" id="CACVKT020002747">
    <property type="protein sequence ID" value="CAC5379776.1"/>
    <property type="molecule type" value="Genomic_DNA"/>
</dbReference>
<evidence type="ECO:0000256" key="6">
    <source>
        <dbReference type="ARBA" id="ARBA00022723"/>
    </source>
</evidence>
<dbReference type="Pfam" id="PF00211">
    <property type="entry name" value="Guanylate_cyc"/>
    <property type="match status" value="1"/>
</dbReference>
<dbReference type="AlphaFoldDB" id="A0A6J8B8C1"/>
<comment type="cofactor">
    <cofactor evidence="2">
        <name>Mg(2+)</name>
        <dbReference type="ChEBI" id="CHEBI:18420"/>
    </cofactor>
</comment>
<evidence type="ECO:0000256" key="10">
    <source>
        <dbReference type="ARBA" id="ARBA00022842"/>
    </source>
</evidence>
<keyword evidence="12" id="KW-0115">cAMP biosynthesis</keyword>
<evidence type="ECO:0000256" key="3">
    <source>
        <dbReference type="ARBA" id="ARBA00004141"/>
    </source>
</evidence>
<keyword evidence="5 18" id="KW-0812">Transmembrane</keyword>
<dbReference type="PROSITE" id="PS50125">
    <property type="entry name" value="GUANYLATE_CYCLASE_2"/>
    <property type="match status" value="1"/>
</dbReference>
<dbReference type="PROSITE" id="PS00452">
    <property type="entry name" value="GUANYLATE_CYCLASE_1"/>
    <property type="match status" value="1"/>
</dbReference>
<dbReference type="GO" id="GO:0005524">
    <property type="term" value="F:ATP binding"/>
    <property type="evidence" value="ECO:0007669"/>
    <property type="project" value="UniProtKB-KW"/>
</dbReference>
<dbReference type="EC" id="4.6.1.1" evidence="4"/>
<dbReference type="GO" id="GO:0004016">
    <property type="term" value="F:adenylate cyclase activity"/>
    <property type="evidence" value="ECO:0007669"/>
    <property type="project" value="UniProtKB-EC"/>
</dbReference>
<evidence type="ECO:0000259" key="19">
    <source>
        <dbReference type="PROSITE" id="PS50125"/>
    </source>
</evidence>
<keyword evidence="9" id="KW-0067">ATP-binding</keyword>
<dbReference type="InterPro" id="IPR018297">
    <property type="entry name" value="A/G_cyclase_CS"/>
</dbReference>
<dbReference type="CDD" id="cd07302">
    <property type="entry name" value="CHD"/>
    <property type="match status" value="1"/>
</dbReference>
<keyword evidence="6" id="KW-0479">Metal-binding</keyword>